<feature type="domain" description="EAL" evidence="1">
    <location>
        <begin position="14"/>
        <end position="264"/>
    </location>
</feature>
<dbReference type="Gene3D" id="3.30.70.270">
    <property type="match status" value="1"/>
</dbReference>
<accession>A0A1H6N7I2</accession>
<dbReference type="NCBIfam" id="TIGR00254">
    <property type="entry name" value="GGDEF"/>
    <property type="match status" value="1"/>
</dbReference>
<dbReference type="CDD" id="cd01949">
    <property type="entry name" value="GGDEF"/>
    <property type="match status" value="1"/>
</dbReference>
<dbReference type="Proteomes" id="UP000199371">
    <property type="component" value="Unassembled WGS sequence"/>
</dbReference>
<proteinExistence type="predicted"/>
<dbReference type="SMART" id="SM00052">
    <property type="entry name" value="EAL"/>
    <property type="match status" value="1"/>
</dbReference>
<dbReference type="Pfam" id="PF00990">
    <property type="entry name" value="GGDEF"/>
    <property type="match status" value="1"/>
</dbReference>
<dbReference type="Gene3D" id="3.20.20.450">
    <property type="entry name" value="EAL domain"/>
    <property type="match status" value="1"/>
</dbReference>
<evidence type="ECO:0000259" key="2">
    <source>
        <dbReference type="PROSITE" id="PS50887"/>
    </source>
</evidence>
<dbReference type="PANTHER" id="PTHR33121:SF76">
    <property type="entry name" value="SIGNALING PROTEIN"/>
    <property type="match status" value="1"/>
</dbReference>
<dbReference type="SMART" id="SM00267">
    <property type="entry name" value="GGDEF"/>
    <property type="match status" value="1"/>
</dbReference>
<dbReference type="InterPro" id="IPR029787">
    <property type="entry name" value="Nucleotide_cyclase"/>
</dbReference>
<dbReference type="SUPFAM" id="SSF55073">
    <property type="entry name" value="Nucleotide cyclase"/>
    <property type="match status" value="1"/>
</dbReference>
<organism evidence="3 4">
    <name type="scientific">Rheinheimera pacifica</name>
    <dbReference type="NCBI Taxonomy" id="173990"/>
    <lineage>
        <taxon>Bacteria</taxon>
        <taxon>Pseudomonadati</taxon>
        <taxon>Pseudomonadota</taxon>
        <taxon>Gammaproteobacteria</taxon>
        <taxon>Chromatiales</taxon>
        <taxon>Chromatiaceae</taxon>
        <taxon>Rheinheimera</taxon>
    </lineage>
</organism>
<dbReference type="CDD" id="cd04598">
    <property type="entry name" value="CBS_pair_GGDEF_EAL"/>
    <property type="match status" value="1"/>
</dbReference>
<dbReference type="STRING" id="173990.SAMN05660691_03712"/>
<dbReference type="SUPFAM" id="SSF54631">
    <property type="entry name" value="CBS-domain pair"/>
    <property type="match status" value="1"/>
</dbReference>
<keyword evidence="4" id="KW-1185">Reference proteome</keyword>
<dbReference type="PANTHER" id="PTHR33121">
    <property type="entry name" value="CYCLIC DI-GMP PHOSPHODIESTERASE PDEF"/>
    <property type="match status" value="1"/>
</dbReference>
<dbReference type="PROSITE" id="PS50883">
    <property type="entry name" value="EAL"/>
    <property type="match status" value="1"/>
</dbReference>
<protein>
    <submittedName>
        <fullName evidence="3">Diguanylate cyclase (GGDEF) domain-containing protein</fullName>
    </submittedName>
</protein>
<dbReference type="InterPro" id="IPR050706">
    <property type="entry name" value="Cyclic-di-GMP_PDE-like"/>
</dbReference>
<feature type="domain" description="GGDEF" evidence="2">
    <location>
        <begin position="437"/>
        <end position="588"/>
    </location>
</feature>
<evidence type="ECO:0000259" key="1">
    <source>
        <dbReference type="PROSITE" id="PS50883"/>
    </source>
</evidence>
<dbReference type="GO" id="GO:0071111">
    <property type="term" value="F:cyclic-guanylate-specific phosphodiesterase activity"/>
    <property type="evidence" value="ECO:0007669"/>
    <property type="project" value="InterPro"/>
</dbReference>
<dbReference type="InterPro" id="IPR035919">
    <property type="entry name" value="EAL_sf"/>
</dbReference>
<dbReference type="Pfam" id="PF00563">
    <property type="entry name" value="EAL"/>
    <property type="match status" value="1"/>
</dbReference>
<dbReference type="PROSITE" id="PS50887">
    <property type="entry name" value="GGDEF"/>
    <property type="match status" value="1"/>
</dbReference>
<dbReference type="InterPro" id="IPR001633">
    <property type="entry name" value="EAL_dom"/>
</dbReference>
<dbReference type="InterPro" id="IPR000160">
    <property type="entry name" value="GGDEF_dom"/>
</dbReference>
<dbReference type="InterPro" id="IPR043128">
    <property type="entry name" value="Rev_trsase/Diguanyl_cyclase"/>
</dbReference>
<reference evidence="4" key="1">
    <citation type="submission" date="2016-10" db="EMBL/GenBank/DDBJ databases">
        <authorList>
            <person name="Varghese N."/>
            <person name="Submissions S."/>
        </authorList>
    </citation>
    <scope>NUCLEOTIDE SEQUENCE [LARGE SCALE GENOMIC DNA]</scope>
    <source>
        <strain evidence="4">DSM 17616</strain>
    </source>
</reference>
<dbReference type="SUPFAM" id="SSF141868">
    <property type="entry name" value="EAL domain-like"/>
    <property type="match status" value="1"/>
</dbReference>
<dbReference type="CDD" id="cd01948">
    <property type="entry name" value="EAL"/>
    <property type="match status" value="1"/>
</dbReference>
<evidence type="ECO:0000313" key="4">
    <source>
        <dbReference type="Proteomes" id="UP000199371"/>
    </source>
</evidence>
<dbReference type="EMBL" id="FNXF01000020">
    <property type="protein sequence ID" value="SEI10705.1"/>
    <property type="molecule type" value="Genomic_DNA"/>
</dbReference>
<gene>
    <name evidence="3" type="ORF">SAMN05660691_03712</name>
</gene>
<dbReference type="AlphaFoldDB" id="A0A1H6N7I2"/>
<name>A0A1H6N7I2_9GAMM</name>
<evidence type="ECO:0000313" key="3">
    <source>
        <dbReference type="EMBL" id="SEI10705.1"/>
    </source>
</evidence>
<dbReference type="InterPro" id="IPR046342">
    <property type="entry name" value="CBS_dom_sf"/>
</dbReference>
<sequence length="604" mass="66237">MPQLLTSVVVMTVNPNYCTELSHLIRQRALTPLFQPIFNLSSTEVLGYEALIRGPSNSPLHSPLLLFKAALMCGMLEPLEMLCRQISIEAFARAKMPGLLFLNVNPLLLLTSDHPSGLTNRLLQQVELDPSRVVIEISEQYQVEDPSVLIKAVNHYRELGFSIAIDDLGSGFSGLKLWSELKPDIVKIDRYFISQLHTDPTKRAFVQNIVALANATGSKIVAEGIETQEELLLCQELGADYGQGFLLGRPAAKIESSPPGRYLLVKQKQPYTAASEKVSAIIQFLPAIESGILAGEVMQLFSNNPDWAGLAVVESGIPVGMINRAQLLAMFAMPYGRALYEKKPIKRLMALSPVVVDEHTSLDDVSQLVTSNEDGDNNWFFIVTSAQRYAGIGSVRLLLKKITERKLQHARYANPLTLLPGNVPIYQEVDRLLSQQINFTLAYADLNHFKPYNDIYGYSRGDLVLQLLGETISQAVADSGNFVGHVGGDDFIIIFTSDNWQTACQQIVQEFNQRIVHYYDAVHVEAGGLSAVNRSGDSCFYPLLTLSIGVVLPDPVLCVCHHDVAAIAASAKAEAKKLPAGGVFVSRRRGPATAVSILAGPLTR</sequence>